<keyword evidence="9" id="KW-1015">Disulfide bond</keyword>
<dbReference type="GO" id="GO:0005886">
    <property type="term" value="C:plasma membrane"/>
    <property type="evidence" value="ECO:0007669"/>
    <property type="project" value="UniProtKB-SubCell"/>
</dbReference>
<keyword evidence="6 12" id="KW-1133">Transmembrane helix</keyword>
<dbReference type="FunFam" id="1.20.1070.10:FF:000051">
    <property type="entry name" value="Vomeronasal type-1 receptor"/>
    <property type="match status" value="1"/>
</dbReference>
<comment type="similarity">
    <text evidence="2 12">Belongs to the G-protein coupled receptor 1 family.</text>
</comment>
<evidence type="ECO:0000256" key="5">
    <source>
        <dbReference type="ARBA" id="ARBA00022692"/>
    </source>
</evidence>
<organism evidence="14 15">
    <name type="scientific">Mus spicilegus</name>
    <name type="common">Mound-building mouse</name>
    <dbReference type="NCBI Taxonomy" id="10103"/>
    <lineage>
        <taxon>Eukaryota</taxon>
        <taxon>Metazoa</taxon>
        <taxon>Chordata</taxon>
        <taxon>Craniata</taxon>
        <taxon>Vertebrata</taxon>
        <taxon>Euteleostomi</taxon>
        <taxon>Mammalia</taxon>
        <taxon>Eutheria</taxon>
        <taxon>Euarchontoglires</taxon>
        <taxon>Glires</taxon>
        <taxon>Rodentia</taxon>
        <taxon>Myomorpha</taxon>
        <taxon>Muroidea</taxon>
        <taxon>Muridae</taxon>
        <taxon>Murinae</taxon>
        <taxon>Mus</taxon>
        <taxon>Mus</taxon>
    </lineage>
</organism>
<evidence type="ECO:0000259" key="13">
    <source>
        <dbReference type="PROSITE" id="PS50262"/>
    </source>
</evidence>
<dbReference type="InterPro" id="IPR017452">
    <property type="entry name" value="GPCR_Rhodpsn_7TM"/>
</dbReference>
<dbReference type="Proteomes" id="UP000694415">
    <property type="component" value="Unplaced"/>
</dbReference>
<keyword evidence="10 12" id="KW-0675">Receptor</keyword>
<evidence type="ECO:0000256" key="12">
    <source>
        <dbReference type="RuleBase" id="RU364061"/>
    </source>
</evidence>
<dbReference type="PANTHER" id="PTHR24062">
    <property type="entry name" value="VOMERONASAL TYPE-1 RECEPTOR"/>
    <property type="match status" value="1"/>
</dbReference>
<dbReference type="GO" id="GO:0007606">
    <property type="term" value="P:sensory perception of chemical stimulus"/>
    <property type="evidence" value="ECO:0007669"/>
    <property type="project" value="UniProtKB-ARBA"/>
</dbReference>
<feature type="transmembrane region" description="Helical" evidence="12">
    <location>
        <begin position="313"/>
        <end position="332"/>
    </location>
</feature>
<keyword evidence="7 12" id="KW-0297">G-protein coupled receptor</keyword>
<evidence type="ECO:0000256" key="3">
    <source>
        <dbReference type="ARBA" id="ARBA00022475"/>
    </source>
</evidence>
<keyword evidence="3 12" id="KW-1003">Cell membrane</keyword>
<evidence type="ECO:0000256" key="4">
    <source>
        <dbReference type="ARBA" id="ARBA00022507"/>
    </source>
</evidence>
<dbReference type="Ensembl" id="ENSMSIT00000002519.1">
    <property type="protein sequence ID" value="ENSMSIP00000001966.1"/>
    <property type="gene ID" value="ENSMSIG00000001872.1"/>
</dbReference>
<dbReference type="GeneTree" id="ENSGT01030000234553"/>
<feature type="transmembrane region" description="Helical" evidence="12">
    <location>
        <begin position="213"/>
        <end position="233"/>
    </location>
</feature>
<keyword evidence="5 12" id="KW-0812">Transmembrane</keyword>
<dbReference type="InterPro" id="IPR004072">
    <property type="entry name" value="Vmron_rcpt_1"/>
</dbReference>
<evidence type="ECO:0000256" key="2">
    <source>
        <dbReference type="ARBA" id="ARBA00010663"/>
    </source>
</evidence>
<reference evidence="14" key="2">
    <citation type="submission" date="2025-09" db="UniProtKB">
        <authorList>
            <consortium name="Ensembl"/>
        </authorList>
    </citation>
    <scope>IDENTIFICATION</scope>
</reference>
<evidence type="ECO:0000256" key="7">
    <source>
        <dbReference type="ARBA" id="ARBA00023040"/>
    </source>
</evidence>
<accession>A0A8C6G8A3</accession>
<evidence type="ECO:0000256" key="9">
    <source>
        <dbReference type="ARBA" id="ARBA00023157"/>
    </source>
</evidence>
<feature type="transmembrane region" description="Helical" evidence="12">
    <location>
        <begin position="95"/>
        <end position="116"/>
    </location>
</feature>
<evidence type="ECO:0000256" key="11">
    <source>
        <dbReference type="ARBA" id="ARBA00023224"/>
    </source>
</evidence>
<name>A0A8C6G8A3_MUSSI</name>
<keyword evidence="8 12" id="KW-0472">Membrane</keyword>
<comment type="subcellular location">
    <subcellularLocation>
        <location evidence="1 12">Cell membrane</location>
        <topology evidence="1 12">Multi-pass membrane protein</topology>
    </subcellularLocation>
</comment>
<evidence type="ECO:0000256" key="8">
    <source>
        <dbReference type="ARBA" id="ARBA00023136"/>
    </source>
</evidence>
<dbReference type="PROSITE" id="PS50262">
    <property type="entry name" value="G_PROTEIN_RECEP_F1_2"/>
    <property type="match status" value="1"/>
</dbReference>
<evidence type="ECO:0000313" key="14">
    <source>
        <dbReference type="Ensembl" id="ENSMSIP00000001966.1"/>
    </source>
</evidence>
<feature type="domain" description="G-protein coupled receptors family 1 profile" evidence="13">
    <location>
        <begin position="107"/>
        <end position="370"/>
    </location>
</feature>
<dbReference type="Pfam" id="PF03402">
    <property type="entry name" value="V1R"/>
    <property type="match status" value="1"/>
</dbReference>
<evidence type="ECO:0000256" key="6">
    <source>
        <dbReference type="ARBA" id="ARBA00022989"/>
    </source>
</evidence>
<proteinExistence type="inferred from homology"/>
<protein>
    <recommendedName>
        <fullName evidence="12">Vomeronasal type-1 receptor</fullName>
    </recommendedName>
</protein>
<dbReference type="PRINTS" id="PR01534">
    <property type="entry name" value="VOMERONASL1R"/>
</dbReference>
<evidence type="ECO:0000313" key="15">
    <source>
        <dbReference type="Proteomes" id="UP000694415"/>
    </source>
</evidence>
<dbReference type="AlphaFoldDB" id="A0A8C6G8A3"/>
<feature type="transmembrane region" description="Helical" evidence="12">
    <location>
        <begin position="128"/>
        <end position="148"/>
    </location>
</feature>
<dbReference type="SUPFAM" id="SSF81321">
    <property type="entry name" value="Family A G protein-coupled receptor-like"/>
    <property type="match status" value="1"/>
</dbReference>
<reference evidence="14" key="1">
    <citation type="submission" date="2025-08" db="UniProtKB">
        <authorList>
            <consortium name="Ensembl"/>
        </authorList>
    </citation>
    <scope>IDENTIFICATION</scope>
</reference>
<dbReference type="GO" id="GO:0019236">
    <property type="term" value="P:response to pheromone"/>
    <property type="evidence" value="ECO:0007669"/>
    <property type="project" value="UniProtKB-KW"/>
</dbReference>
<keyword evidence="15" id="KW-1185">Reference proteome</keyword>
<evidence type="ECO:0000256" key="1">
    <source>
        <dbReference type="ARBA" id="ARBA00004651"/>
    </source>
</evidence>
<keyword evidence="11 12" id="KW-0807">Transducer</keyword>
<dbReference type="GO" id="GO:0016503">
    <property type="term" value="F:pheromone receptor activity"/>
    <property type="evidence" value="ECO:0007669"/>
    <property type="project" value="InterPro"/>
</dbReference>
<comment type="caution">
    <text evidence="12">Lacks conserved residue(s) required for the propagation of feature annotation.</text>
</comment>
<sequence>MLALRNYIQINTPLCMCLFVTPLTPCLPEYWDPDSLRVEGPTESSPRHNTASCTLKNTIMQNVQFRSMSSITDAFFKMYLHTRKEEMILKILKEITFLIMTVLGILGNMSVSVNYMFSWWGSPEKKPIHLILIHLIFTNIIILLVKGLPKTIAAFGLRNFLDDIGCKIIVYMERLTRGLSICTSSLLTVVQAIIISPRASGWRRLRTKSSWHILLFFLFFWILNALISVNLIHSTTNTRLNVSQLKSDDNYCYFMLPIQKIKWIVLPLMVLRDAVFQGAMGGASGYVAFLLHKHHQHVLYLQNSKLLYRTPPELRAAQSVLLLMLCFVFFYWTDCAFSLFLTLSSEVNILMVNTRDFLTLGYATFSPFVLIHRDGLLVECRHVQ</sequence>
<dbReference type="Gene3D" id="1.20.1070.10">
    <property type="entry name" value="Rhodopsin 7-helix transmembrane proteins"/>
    <property type="match status" value="1"/>
</dbReference>
<evidence type="ECO:0000256" key="10">
    <source>
        <dbReference type="ARBA" id="ARBA00023170"/>
    </source>
</evidence>
<keyword evidence="4 12" id="KW-0589">Pheromone response</keyword>